<reference evidence="1" key="1">
    <citation type="submission" date="2021-05" db="EMBL/GenBank/DDBJ databases">
        <authorList>
            <person name="Scholz U."/>
            <person name="Mascher M."/>
            <person name="Fiebig A."/>
        </authorList>
    </citation>
    <scope>NUCLEOTIDE SEQUENCE [LARGE SCALE GENOMIC DNA]</scope>
</reference>
<proteinExistence type="predicted"/>
<evidence type="ECO:0000313" key="1">
    <source>
        <dbReference type="EnsemblPlants" id="AVESA.00010b.r2.6CG1086540.1.CDS"/>
    </source>
</evidence>
<name>A0ACD5Z4K6_AVESA</name>
<accession>A0ACD5Z4K6</accession>
<reference evidence="1" key="2">
    <citation type="submission" date="2025-09" db="UniProtKB">
        <authorList>
            <consortium name="EnsemblPlants"/>
        </authorList>
    </citation>
    <scope>IDENTIFICATION</scope>
</reference>
<protein>
    <submittedName>
        <fullName evidence="1">Uncharacterized protein</fullName>
    </submittedName>
</protein>
<dbReference type="Proteomes" id="UP001732700">
    <property type="component" value="Chromosome 6C"/>
</dbReference>
<organism evidence="1 2">
    <name type="scientific">Avena sativa</name>
    <name type="common">Oat</name>
    <dbReference type="NCBI Taxonomy" id="4498"/>
    <lineage>
        <taxon>Eukaryota</taxon>
        <taxon>Viridiplantae</taxon>
        <taxon>Streptophyta</taxon>
        <taxon>Embryophyta</taxon>
        <taxon>Tracheophyta</taxon>
        <taxon>Spermatophyta</taxon>
        <taxon>Magnoliopsida</taxon>
        <taxon>Liliopsida</taxon>
        <taxon>Poales</taxon>
        <taxon>Poaceae</taxon>
        <taxon>BOP clade</taxon>
        <taxon>Pooideae</taxon>
        <taxon>Poodae</taxon>
        <taxon>Poeae</taxon>
        <taxon>Poeae Chloroplast Group 1 (Aveneae type)</taxon>
        <taxon>Aveninae</taxon>
        <taxon>Avena</taxon>
    </lineage>
</organism>
<evidence type="ECO:0000313" key="2">
    <source>
        <dbReference type="Proteomes" id="UP001732700"/>
    </source>
</evidence>
<sequence>MAPSRRRQRASATSLAVLLLLYAISVSSFLPGAGAQSITFTKVVGGKEFQTFSFPSFDGSQATFSGNLTFSSNASVTNSALQITPDTRNDPGRYLVNKAGRIMFARPYVLWASNSSNATADGRRVASFSTVFKINLFRANPSVKGEGLAFVIASDGGAELTRGSVGEYLGLTNASTDGSAANGFVAVEFDSLKQPYDIDDNHVGIDVNSVRSKVAASLTPFGIQLAPSDATTDDGSCMVWVEYNGTSRHVWVYMARNGSDRPATSVLDAALDLSTVLLGKKAYFGFTASTGVEYQLNCVHMWNMTVEILPGSSGSKPFTGWRLGVTIGVCAVALALGLFAGLYIRNRRRRIRDDPNSLFHSSIDLTSMAGVPKEYDYKELRKGTNNFDDKMKLGQGGYGVVYRATVLGEHGQTVDVAVKQFSGANTKGQEDFLAELSIINLLRHRNLVKLLGWCHQNGMLLLVYDYMPNGSLDRHLFGGPESPILTWDQRYKVVAGVASALNYLHHEYDQRVIHRDIKPSNIMLDGAFNARLGDFGLARALESDKTSYTDKIGVPGTLGYIAPECFHTGRATRESDVFGLGAVILEIVSGRRVSCSNPAGCSQLLEGVWQLHGAGGRRILEAVDRRLADGEFDEGDAERLLLLGLACSHPNPGERPTARTIVHILARSQLPPEVPASKPVFMWPVQRVAPAGEDGELPTSGVSTAMTSSSSYSYYASSAGWTIQNYLLSRDHDLTDRDASTV</sequence>
<dbReference type="EnsemblPlants" id="AVESA.00010b.r2.6CG1086540.1">
    <property type="protein sequence ID" value="AVESA.00010b.r2.6CG1086540.1.CDS"/>
    <property type="gene ID" value="AVESA.00010b.r2.6CG1086540"/>
</dbReference>
<keyword evidence="2" id="KW-1185">Reference proteome</keyword>